<dbReference type="InterPro" id="IPR029066">
    <property type="entry name" value="PLP-binding_barrel"/>
</dbReference>
<dbReference type="NCBIfam" id="TIGR00044">
    <property type="entry name" value="YggS family pyridoxal phosphate-dependent enzyme"/>
    <property type="match status" value="1"/>
</dbReference>
<dbReference type="Proteomes" id="UP000236454">
    <property type="component" value="Unassembled WGS sequence"/>
</dbReference>
<dbReference type="SUPFAM" id="SSF51419">
    <property type="entry name" value="PLP-binding barrel"/>
    <property type="match status" value="1"/>
</dbReference>
<dbReference type="PANTHER" id="PTHR10146:SF14">
    <property type="entry name" value="PYRIDOXAL PHOSPHATE HOMEOSTASIS PROTEIN"/>
    <property type="match status" value="1"/>
</dbReference>
<evidence type="ECO:0000313" key="6">
    <source>
        <dbReference type="EMBL" id="SFT40831.1"/>
    </source>
</evidence>
<keyword evidence="1 2" id="KW-0663">Pyridoxal phosphate</keyword>
<dbReference type="PANTHER" id="PTHR10146">
    <property type="entry name" value="PROLINE SYNTHETASE CO-TRANSCRIBED BACTERIAL HOMOLOG PROTEIN"/>
    <property type="match status" value="1"/>
</dbReference>
<reference evidence="6 7" key="1">
    <citation type="submission" date="2016-10" db="EMBL/GenBank/DDBJ databases">
        <authorList>
            <person name="de Groot N.N."/>
        </authorList>
    </citation>
    <scope>NUCLEOTIDE SEQUENCE [LARGE SCALE GENOMIC DNA]</scope>
    <source>
        <strain evidence="6 7">CGMCC 1.7005</strain>
    </source>
</reference>
<dbReference type="HAMAP" id="MF_02087">
    <property type="entry name" value="PLP_homeostasis"/>
    <property type="match status" value="1"/>
</dbReference>
<dbReference type="PIRSF" id="PIRSF004848">
    <property type="entry name" value="YBL036c_PLPDEIII"/>
    <property type="match status" value="1"/>
</dbReference>
<dbReference type="InterPro" id="IPR011078">
    <property type="entry name" value="PyrdxlP_homeostasis"/>
</dbReference>
<dbReference type="STRING" id="477690.SAMN05216474_0396"/>
<feature type="domain" description="Alanine racemase N-terminal" evidence="5">
    <location>
        <begin position="5"/>
        <end position="219"/>
    </location>
</feature>
<comment type="similarity">
    <text evidence="2 4">Belongs to the pyridoxal phosphate-binding protein YggS/PROSC family.</text>
</comment>
<evidence type="ECO:0000256" key="3">
    <source>
        <dbReference type="PIRSR" id="PIRSR004848-1"/>
    </source>
</evidence>
<dbReference type="GO" id="GO:0030170">
    <property type="term" value="F:pyridoxal phosphate binding"/>
    <property type="evidence" value="ECO:0007669"/>
    <property type="project" value="UniProtKB-UniRule"/>
</dbReference>
<gene>
    <name evidence="6" type="ORF">SAMN05216474_0396</name>
</gene>
<feature type="modified residue" description="N6-(pyridoxal phosphate)lysine" evidence="2 3">
    <location>
        <position position="24"/>
    </location>
</feature>
<dbReference type="AlphaFoldDB" id="A0A1I6XSC7"/>
<evidence type="ECO:0000256" key="2">
    <source>
        <dbReference type="HAMAP-Rule" id="MF_02087"/>
    </source>
</evidence>
<evidence type="ECO:0000313" key="7">
    <source>
        <dbReference type="Proteomes" id="UP000236454"/>
    </source>
</evidence>
<accession>A0A1I6XSC7</accession>
<keyword evidence="7" id="KW-1185">Reference proteome</keyword>
<dbReference type="CDD" id="cd00635">
    <property type="entry name" value="PLPDE_III_YBL036c_like"/>
    <property type="match status" value="1"/>
</dbReference>
<evidence type="ECO:0000256" key="4">
    <source>
        <dbReference type="RuleBase" id="RU004514"/>
    </source>
</evidence>
<comment type="function">
    <text evidence="2">Pyridoxal 5'-phosphate (PLP)-binding protein, which is involved in PLP homeostasis.</text>
</comment>
<protein>
    <recommendedName>
        <fullName evidence="2">Pyridoxal phosphate homeostasis protein</fullName>
        <shortName evidence="2">PLP homeostasis protein</shortName>
    </recommendedName>
</protein>
<dbReference type="OrthoDB" id="9804072at2"/>
<dbReference type="RefSeq" id="WP_090245747.1">
    <property type="nucleotide sequence ID" value="NZ_FPAS01000001.1"/>
</dbReference>
<sequence length="221" mass="25330">MIVETINRIKEEIGEEVTLVAVSKTKPVADIETAYQGGQRIFGENKVQELVEKHEALPNDIKWHLIGHLQRNKVKYIAPFVDLIHAVDSMRLLKEINKQAAKNDRIIKVLLQFHIAQEDTKFGFSFEEAKELLNDNEFVEMQNINVVGVMGMATNTENTSQVADEFRTLHNYFQIIKSHYFKFNPDFKEISMGMSGDYKIAVEEGSTMIRVGSTIFGTRNY</sequence>
<organism evidence="6 7">
    <name type="scientific">Lishizhenia tianjinensis</name>
    <dbReference type="NCBI Taxonomy" id="477690"/>
    <lineage>
        <taxon>Bacteria</taxon>
        <taxon>Pseudomonadati</taxon>
        <taxon>Bacteroidota</taxon>
        <taxon>Flavobacteriia</taxon>
        <taxon>Flavobacteriales</taxon>
        <taxon>Crocinitomicaceae</taxon>
        <taxon>Lishizhenia</taxon>
    </lineage>
</organism>
<dbReference type="Pfam" id="PF01168">
    <property type="entry name" value="Ala_racemase_N"/>
    <property type="match status" value="1"/>
</dbReference>
<dbReference type="Gene3D" id="3.20.20.10">
    <property type="entry name" value="Alanine racemase"/>
    <property type="match status" value="1"/>
</dbReference>
<evidence type="ECO:0000256" key="1">
    <source>
        <dbReference type="ARBA" id="ARBA00022898"/>
    </source>
</evidence>
<dbReference type="InterPro" id="IPR001608">
    <property type="entry name" value="Ala_racemase_N"/>
</dbReference>
<evidence type="ECO:0000259" key="5">
    <source>
        <dbReference type="Pfam" id="PF01168"/>
    </source>
</evidence>
<proteinExistence type="inferred from homology"/>
<dbReference type="EMBL" id="FPAS01000001">
    <property type="protein sequence ID" value="SFT40831.1"/>
    <property type="molecule type" value="Genomic_DNA"/>
</dbReference>
<dbReference type="FunFam" id="3.20.20.10:FF:000018">
    <property type="entry name" value="Pyridoxal phosphate homeostasis protein"/>
    <property type="match status" value="1"/>
</dbReference>
<comment type="cofactor">
    <cofactor evidence="3">
        <name>pyridoxal 5'-phosphate</name>
        <dbReference type="ChEBI" id="CHEBI:597326"/>
    </cofactor>
</comment>
<name>A0A1I6XSC7_9FLAO</name>